<evidence type="ECO:0000256" key="2">
    <source>
        <dbReference type="ARBA" id="ARBA00006247"/>
    </source>
</evidence>
<evidence type="ECO:0000259" key="5">
    <source>
        <dbReference type="Pfam" id="PF07687"/>
    </source>
</evidence>
<gene>
    <name evidence="6" type="ORF">LEL_05880</name>
</gene>
<evidence type="ECO:0000313" key="6">
    <source>
        <dbReference type="EMBL" id="OAA76196.1"/>
    </source>
</evidence>
<comment type="cofactor">
    <cofactor evidence="4">
        <name>Mn(2+)</name>
        <dbReference type="ChEBI" id="CHEBI:29035"/>
    </cofactor>
    <text evidence="4">The Mn(2+) ion enhances activity.</text>
</comment>
<feature type="binding site" evidence="4">
    <location>
        <position position="165"/>
    </location>
    <ligand>
        <name>Mn(2+)</name>
        <dbReference type="ChEBI" id="CHEBI:29035"/>
        <label>2</label>
    </ligand>
</feature>
<keyword evidence="7" id="KW-1185">Reference proteome</keyword>
<feature type="domain" description="Peptidase M20 dimerisation" evidence="5">
    <location>
        <begin position="187"/>
        <end position="279"/>
    </location>
</feature>
<organism evidence="6 7">
    <name type="scientific">Akanthomyces lecanii RCEF 1005</name>
    <dbReference type="NCBI Taxonomy" id="1081108"/>
    <lineage>
        <taxon>Eukaryota</taxon>
        <taxon>Fungi</taxon>
        <taxon>Dikarya</taxon>
        <taxon>Ascomycota</taxon>
        <taxon>Pezizomycotina</taxon>
        <taxon>Sordariomycetes</taxon>
        <taxon>Hypocreomycetidae</taxon>
        <taxon>Hypocreales</taxon>
        <taxon>Cordycipitaceae</taxon>
        <taxon>Akanthomyces</taxon>
        <taxon>Cordyceps confragosa</taxon>
    </lineage>
</organism>
<dbReference type="GO" id="GO:0016787">
    <property type="term" value="F:hydrolase activity"/>
    <property type="evidence" value="ECO:0007669"/>
    <property type="project" value="UniProtKB-KW"/>
</dbReference>
<accession>A0A168G9A1</accession>
<dbReference type="InterPro" id="IPR002933">
    <property type="entry name" value="Peptidase_M20"/>
</dbReference>
<evidence type="ECO:0000313" key="7">
    <source>
        <dbReference type="Proteomes" id="UP000076881"/>
    </source>
</evidence>
<comment type="similarity">
    <text evidence="2">Belongs to the peptidase M20A family.</text>
</comment>
<dbReference type="InterPro" id="IPR036264">
    <property type="entry name" value="Bact_exopeptidase_dim_dom"/>
</dbReference>
<keyword evidence="4" id="KW-0479">Metal-binding</keyword>
<protein>
    <submittedName>
        <fullName evidence="6">Amidohydrolase</fullName>
    </submittedName>
</protein>
<dbReference type="FunFam" id="3.30.70.360:FF:000001">
    <property type="entry name" value="N-acetyldiaminopimelate deacetylase"/>
    <property type="match status" value="1"/>
</dbReference>
<name>A0A168G9A1_CORDF</name>
<dbReference type="PIRSF" id="PIRSF005962">
    <property type="entry name" value="Pept_M20D_amidohydro"/>
    <property type="match status" value="1"/>
</dbReference>
<reference evidence="6 7" key="1">
    <citation type="journal article" date="2016" name="Genome Biol. Evol.">
        <title>Divergent and convergent evolution of fungal pathogenicity.</title>
        <authorList>
            <person name="Shang Y."/>
            <person name="Xiao G."/>
            <person name="Zheng P."/>
            <person name="Cen K."/>
            <person name="Zhan S."/>
            <person name="Wang C."/>
        </authorList>
    </citation>
    <scope>NUCLEOTIDE SEQUENCE [LARGE SCALE GENOMIC DNA]</scope>
    <source>
        <strain evidence="6 7">RCEF 1005</strain>
    </source>
</reference>
<comment type="similarity">
    <text evidence="1">Belongs to the peptidase M20 family.</text>
</comment>
<feature type="binding site" evidence="4">
    <location>
        <position position="100"/>
    </location>
    <ligand>
        <name>Mn(2+)</name>
        <dbReference type="ChEBI" id="CHEBI:29035"/>
        <label>2</label>
    </ligand>
</feature>
<dbReference type="InterPro" id="IPR017439">
    <property type="entry name" value="Amidohydrolase"/>
</dbReference>
<dbReference type="NCBIfam" id="TIGR01891">
    <property type="entry name" value="amidohydrolases"/>
    <property type="match status" value="1"/>
</dbReference>
<feature type="binding site" evidence="4">
    <location>
        <position position="376"/>
    </location>
    <ligand>
        <name>Mn(2+)</name>
        <dbReference type="ChEBI" id="CHEBI:29035"/>
        <label>2</label>
    </ligand>
</feature>
<evidence type="ECO:0000256" key="4">
    <source>
        <dbReference type="PIRSR" id="PIRSR005962-1"/>
    </source>
</evidence>
<dbReference type="SUPFAM" id="SSF53187">
    <property type="entry name" value="Zn-dependent exopeptidases"/>
    <property type="match status" value="1"/>
</dbReference>
<dbReference type="OrthoDB" id="6119954at2759"/>
<evidence type="ECO:0000256" key="1">
    <source>
        <dbReference type="ARBA" id="ARBA00006153"/>
    </source>
</evidence>
<keyword evidence="4" id="KW-0464">Manganese</keyword>
<dbReference type="GO" id="GO:0046872">
    <property type="term" value="F:metal ion binding"/>
    <property type="evidence" value="ECO:0007669"/>
    <property type="project" value="UniProtKB-KW"/>
</dbReference>
<dbReference type="Proteomes" id="UP000076881">
    <property type="component" value="Unassembled WGS sequence"/>
</dbReference>
<dbReference type="InterPro" id="IPR011650">
    <property type="entry name" value="Peptidase_M20_dimer"/>
</dbReference>
<dbReference type="SUPFAM" id="SSF55031">
    <property type="entry name" value="Bacterial exopeptidase dimerisation domain"/>
    <property type="match status" value="1"/>
</dbReference>
<dbReference type="PANTHER" id="PTHR11014:SF63">
    <property type="entry name" value="METALLOPEPTIDASE, PUTATIVE (AFU_ORTHOLOGUE AFUA_6G09600)-RELATED"/>
    <property type="match status" value="1"/>
</dbReference>
<evidence type="ECO:0000256" key="3">
    <source>
        <dbReference type="ARBA" id="ARBA00022801"/>
    </source>
</evidence>
<dbReference type="AlphaFoldDB" id="A0A168G9A1"/>
<dbReference type="Gene3D" id="3.30.70.360">
    <property type="match status" value="1"/>
</dbReference>
<dbReference type="Pfam" id="PF01546">
    <property type="entry name" value="Peptidase_M20"/>
    <property type="match status" value="1"/>
</dbReference>
<dbReference type="Pfam" id="PF07687">
    <property type="entry name" value="M20_dimer"/>
    <property type="match status" value="1"/>
</dbReference>
<feature type="binding site" evidence="4">
    <location>
        <position position="136"/>
    </location>
    <ligand>
        <name>Mn(2+)</name>
        <dbReference type="ChEBI" id="CHEBI:29035"/>
        <label>2</label>
    </ligand>
</feature>
<proteinExistence type="inferred from homology"/>
<dbReference type="Gene3D" id="3.40.630.10">
    <property type="entry name" value="Zn peptidases"/>
    <property type="match status" value="1"/>
</dbReference>
<keyword evidence="3 6" id="KW-0378">Hydrolase</keyword>
<dbReference type="EMBL" id="AZHF01000004">
    <property type="protein sequence ID" value="OAA76196.1"/>
    <property type="molecule type" value="Genomic_DNA"/>
</dbReference>
<comment type="caution">
    <text evidence="6">The sequence shown here is derived from an EMBL/GenBank/DDBJ whole genome shotgun (WGS) entry which is preliminary data.</text>
</comment>
<dbReference type="PANTHER" id="PTHR11014">
    <property type="entry name" value="PEPTIDASE M20 FAMILY MEMBER"/>
    <property type="match status" value="1"/>
</dbReference>
<sequence length="408" mass="44222">MLYFRNVYRQLHEMPELSGMERETAQRAADFLSSLKFFQVHTGIGGYGVVGVFRNGDGPKLLLRADMDALPLKEETGLSYASKKVMKDRFGQEKPVMHACGQDTHVASLMAVAKLLVDARGHWQGTLVCLFQPSEEHLNGAQAMVDDALYESGRIPRPDVVLAQHVDNDPCGRITMKSGPALTASSTLAVRIFGRGGHGSSPQDCVDPIVIGCSTVAKLQTIVSREIDPNQLAVVTCGSIHAGDAPNIIPEYLDLTINIRSLSPIIHSRILDAIGRIVEGECRTSGCDRPPTITTLQSSPVTINDESTFEILKGSFSSYFGTDFTEMDVATASEDVSILATAAGAPLVMWFFGGSNSTKWNDAKERGKLEEIPQNHSELFAPVIECLDVAVDAMALAALTLFTSRHRS</sequence>